<dbReference type="EMBL" id="NDWU01000015">
    <property type="protein sequence ID" value="PUA31588.1"/>
    <property type="molecule type" value="Genomic_DNA"/>
</dbReference>
<evidence type="ECO:0000256" key="1">
    <source>
        <dbReference type="ARBA" id="ARBA00004651"/>
    </source>
</evidence>
<dbReference type="Pfam" id="PF00528">
    <property type="entry name" value="BPD_transp_1"/>
    <property type="match status" value="1"/>
</dbReference>
<dbReference type="Pfam" id="PF19300">
    <property type="entry name" value="BPD_transp_1_N"/>
    <property type="match status" value="1"/>
</dbReference>
<comment type="caution">
    <text evidence="9">The sequence shown here is derived from an EMBL/GenBank/DDBJ whole genome shotgun (WGS) entry which is preliminary data.</text>
</comment>
<feature type="transmembrane region" description="Helical" evidence="7">
    <location>
        <begin position="112"/>
        <end position="133"/>
    </location>
</feature>
<dbReference type="Gene3D" id="1.10.3720.10">
    <property type="entry name" value="MetI-like"/>
    <property type="match status" value="1"/>
</dbReference>
<evidence type="ECO:0000313" key="10">
    <source>
        <dbReference type="Proteomes" id="UP000244066"/>
    </source>
</evidence>
<sequence>MKSRFNVLKSVYENTVFRRAVLSLLSLLGLSLIIFTLARIVPGDPARMALGPRAPEEIVQKYREMLHLNEPIYVQYYYWLTNLFQGKLGISLTSFREVSVDIAEFLPATLELMLFVAIIQIAGTLILGTLSGSKPGSILDGALRVFTYVGICVPAFVWGLILQFIFSYVVGVFPATERLSPGITVPRITGLVTVDALATGNFRAFVDALWHLILPSLALALGAMAQEARILRSAMVENINKDYVLTLLSHGIPGYRIYFKYALKPSVASTIPVIGLDIASLIANAFMVEVIFNWPGISKFGITAMLKKDLNGIVGVVLMAGLIYTVTNVIVDLILTIIDPRLRYGEK</sequence>
<dbReference type="PROSITE" id="PS50928">
    <property type="entry name" value="ABC_TM1"/>
    <property type="match status" value="1"/>
</dbReference>
<protein>
    <submittedName>
        <fullName evidence="9">Peptide ABC transporter</fullName>
    </submittedName>
</protein>
<name>A0A2R7Y267_9ARCH</name>
<organism evidence="9 10">
    <name type="scientific">Candidatus Terraquivivens tikiterensis</name>
    <dbReference type="NCBI Taxonomy" id="1980982"/>
    <lineage>
        <taxon>Archaea</taxon>
        <taxon>Nitrososphaerota</taxon>
        <taxon>Candidatus Wolframiiraptoraceae</taxon>
        <taxon>Candidatus Terraquivivens</taxon>
    </lineage>
</organism>
<evidence type="ECO:0000256" key="6">
    <source>
        <dbReference type="ARBA" id="ARBA00023136"/>
    </source>
</evidence>
<feature type="transmembrane region" description="Helical" evidence="7">
    <location>
        <begin position="266"/>
        <end position="292"/>
    </location>
</feature>
<comment type="subcellular location">
    <subcellularLocation>
        <location evidence="1 7">Cell membrane</location>
        <topology evidence="1 7">Multi-pass membrane protein</topology>
    </subcellularLocation>
</comment>
<keyword evidence="3" id="KW-1003">Cell membrane</keyword>
<dbReference type="SUPFAM" id="SSF161098">
    <property type="entry name" value="MetI-like"/>
    <property type="match status" value="1"/>
</dbReference>
<feature type="transmembrane region" description="Helical" evidence="7">
    <location>
        <begin position="21"/>
        <end position="41"/>
    </location>
</feature>
<feature type="transmembrane region" description="Helical" evidence="7">
    <location>
        <begin position="145"/>
        <end position="170"/>
    </location>
</feature>
<dbReference type="GO" id="GO:0055085">
    <property type="term" value="P:transmembrane transport"/>
    <property type="evidence" value="ECO:0007669"/>
    <property type="project" value="InterPro"/>
</dbReference>
<dbReference type="InterPro" id="IPR035906">
    <property type="entry name" value="MetI-like_sf"/>
</dbReference>
<reference evidence="9 10" key="1">
    <citation type="submission" date="2017-04" db="EMBL/GenBank/DDBJ databases">
        <title>Draft Aigarchaeota genome from a New Zealand hot spring.</title>
        <authorList>
            <person name="Reysenbach A.-L."/>
            <person name="Donaho J.A."/>
            <person name="Gerhart J."/>
            <person name="Kelley J.F."/>
            <person name="Kouba K."/>
            <person name="Podar M."/>
            <person name="Stott M."/>
        </authorList>
    </citation>
    <scope>NUCLEOTIDE SEQUENCE [LARGE SCALE GENOMIC DNA]</scope>
    <source>
        <strain evidence="9">NZ13_MG1</strain>
    </source>
</reference>
<keyword evidence="6 7" id="KW-0472">Membrane</keyword>
<evidence type="ECO:0000256" key="3">
    <source>
        <dbReference type="ARBA" id="ARBA00022475"/>
    </source>
</evidence>
<keyword evidence="2 7" id="KW-0813">Transport</keyword>
<evidence type="ECO:0000259" key="8">
    <source>
        <dbReference type="PROSITE" id="PS50928"/>
    </source>
</evidence>
<feature type="transmembrane region" description="Helical" evidence="7">
    <location>
        <begin position="208"/>
        <end position="225"/>
    </location>
</feature>
<dbReference type="InterPro" id="IPR045621">
    <property type="entry name" value="BPD_transp_1_N"/>
</dbReference>
<evidence type="ECO:0000256" key="4">
    <source>
        <dbReference type="ARBA" id="ARBA00022692"/>
    </source>
</evidence>
<dbReference type="InterPro" id="IPR000515">
    <property type="entry name" value="MetI-like"/>
</dbReference>
<feature type="transmembrane region" description="Helical" evidence="7">
    <location>
        <begin position="312"/>
        <end position="338"/>
    </location>
</feature>
<evidence type="ECO:0000313" key="9">
    <source>
        <dbReference type="EMBL" id="PUA31588.1"/>
    </source>
</evidence>
<keyword evidence="5 7" id="KW-1133">Transmembrane helix</keyword>
<dbReference type="Proteomes" id="UP000244066">
    <property type="component" value="Unassembled WGS sequence"/>
</dbReference>
<proteinExistence type="inferred from homology"/>
<keyword evidence="4 7" id="KW-0812">Transmembrane</keyword>
<dbReference type="CDD" id="cd06261">
    <property type="entry name" value="TM_PBP2"/>
    <property type="match status" value="1"/>
</dbReference>
<gene>
    <name evidence="9" type="ORF">B9J98_05845</name>
</gene>
<dbReference type="PANTHER" id="PTHR43163">
    <property type="entry name" value="DIPEPTIDE TRANSPORT SYSTEM PERMEASE PROTEIN DPPB-RELATED"/>
    <property type="match status" value="1"/>
</dbReference>
<dbReference type="GO" id="GO:0005886">
    <property type="term" value="C:plasma membrane"/>
    <property type="evidence" value="ECO:0007669"/>
    <property type="project" value="UniProtKB-SubCell"/>
</dbReference>
<dbReference type="PANTHER" id="PTHR43163:SF6">
    <property type="entry name" value="DIPEPTIDE TRANSPORT SYSTEM PERMEASE PROTEIN DPPB-RELATED"/>
    <property type="match status" value="1"/>
</dbReference>
<accession>A0A2R7Y267</accession>
<evidence type="ECO:0000256" key="2">
    <source>
        <dbReference type="ARBA" id="ARBA00022448"/>
    </source>
</evidence>
<comment type="similarity">
    <text evidence="7">Belongs to the binding-protein-dependent transport system permease family.</text>
</comment>
<feature type="domain" description="ABC transmembrane type-1" evidence="8">
    <location>
        <begin position="106"/>
        <end position="335"/>
    </location>
</feature>
<evidence type="ECO:0000256" key="5">
    <source>
        <dbReference type="ARBA" id="ARBA00022989"/>
    </source>
</evidence>
<evidence type="ECO:0000256" key="7">
    <source>
        <dbReference type="RuleBase" id="RU363032"/>
    </source>
</evidence>
<dbReference type="AlphaFoldDB" id="A0A2R7Y267"/>